<accession>U6KR24</accession>
<keyword evidence="1" id="KW-0732">Signal</keyword>
<feature type="chain" id="PRO_5004673196" evidence="1">
    <location>
        <begin position="24"/>
        <end position="158"/>
    </location>
</feature>
<organism evidence="2 3">
    <name type="scientific">Eimeria tenella</name>
    <name type="common">Coccidian parasite</name>
    <dbReference type="NCBI Taxonomy" id="5802"/>
    <lineage>
        <taxon>Eukaryota</taxon>
        <taxon>Sar</taxon>
        <taxon>Alveolata</taxon>
        <taxon>Apicomplexa</taxon>
        <taxon>Conoidasida</taxon>
        <taxon>Coccidia</taxon>
        <taxon>Eucoccidiorida</taxon>
        <taxon>Eimeriorina</taxon>
        <taxon>Eimeriidae</taxon>
        <taxon>Eimeria</taxon>
    </lineage>
</organism>
<protein>
    <submittedName>
        <fullName evidence="2">Uncharacterized protein</fullName>
    </submittedName>
</protein>
<evidence type="ECO:0000313" key="2">
    <source>
        <dbReference type="EMBL" id="CDJ39388.1"/>
    </source>
</evidence>
<reference evidence="2" key="2">
    <citation type="submission" date="2013-10" db="EMBL/GenBank/DDBJ databases">
        <authorList>
            <person name="Aslett M."/>
        </authorList>
    </citation>
    <scope>NUCLEOTIDE SEQUENCE [LARGE SCALE GENOMIC DNA]</scope>
    <source>
        <strain evidence="2">Houghton</strain>
    </source>
</reference>
<dbReference type="VEuPathDB" id="ToxoDB:ETH_00016005"/>
<dbReference type="AlphaFoldDB" id="U6KR24"/>
<evidence type="ECO:0000256" key="1">
    <source>
        <dbReference type="SAM" id="SignalP"/>
    </source>
</evidence>
<dbReference type="Proteomes" id="UP000030747">
    <property type="component" value="Unassembled WGS sequence"/>
</dbReference>
<keyword evidence="3" id="KW-1185">Reference proteome</keyword>
<proteinExistence type="predicted"/>
<gene>
    <name evidence="2" type="ORF">ETH_00016005</name>
</gene>
<dbReference type="RefSeq" id="XP_013230143.1">
    <property type="nucleotide sequence ID" value="XM_013374689.1"/>
</dbReference>
<sequence>MAGGVFPLLLLCFLSLFLLPAAAEDLIINGELEFVGDRPAKLPPGSEYLVQLSFVLMDAPSVVISAFRDSAEKLNEGKPLNFQLRLPEEERGSSRGRHLAVSAVVNVGWSSSSSSSSSQGSSEWIRRGDYKNVFMNLLEVPKDKNTIDGLKIEIEQYK</sequence>
<name>U6KR24_EIMTE</name>
<dbReference type="OrthoDB" id="346724at2759"/>
<evidence type="ECO:0000313" key="3">
    <source>
        <dbReference type="Proteomes" id="UP000030747"/>
    </source>
</evidence>
<dbReference type="EMBL" id="HG674344">
    <property type="protein sequence ID" value="CDJ39388.1"/>
    <property type="molecule type" value="Genomic_DNA"/>
</dbReference>
<feature type="signal peptide" evidence="1">
    <location>
        <begin position="1"/>
        <end position="23"/>
    </location>
</feature>
<dbReference type="VEuPathDB" id="ToxoDB:ETH2_0641500"/>
<reference evidence="2" key="1">
    <citation type="submission" date="2013-10" db="EMBL/GenBank/DDBJ databases">
        <title>Genomic analysis of the causative agents of coccidiosis in chickens.</title>
        <authorList>
            <person name="Reid A.J."/>
            <person name="Blake D."/>
            <person name="Billington K."/>
            <person name="Browne H."/>
            <person name="Dunn M."/>
            <person name="Hung S."/>
            <person name="Kawahara F."/>
            <person name="Miranda-Saavedra D."/>
            <person name="Mourier T."/>
            <person name="Nagra H."/>
            <person name="Otto T.D."/>
            <person name="Rawlings N."/>
            <person name="Sanchez A."/>
            <person name="Sanders M."/>
            <person name="Subramaniam C."/>
            <person name="Tay Y."/>
            <person name="Dear P."/>
            <person name="Doerig C."/>
            <person name="Gruber A."/>
            <person name="Parkinson J."/>
            <person name="Shirley M."/>
            <person name="Wan K.L."/>
            <person name="Berriman M."/>
            <person name="Tomley F."/>
            <person name="Pain A."/>
        </authorList>
    </citation>
    <scope>NUCLEOTIDE SEQUENCE [LARGE SCALE GENOMIC DNA]</scope>
    <source>
        <strain evidence="2">Houghton</strain>
    </source>
</reference>
<dbReference type="GeneID" id="25252355"/>